<name>A0A9P6NY29_9BASI</name>
<dbReference type="InterPro" id="IPR038239">
    <property type="entry name" value="Clp1_N_sf"/>
</dbReference>
<dbReference type="InterPro" id="IPR027417">
    <property type="entry name" value="P-loop_NTPase"/>
</dbReference>
<feature type="domain" description="Clp1 P-loop" evidence="11">
    <location>
        <begin position="242"/>
        <end position="373"/>
    </location>
</feature>
<feature type="domain" description="Clp1 P-loop" evidence="11">
    <location>
        <begin position="141"/>
        <end position="203"/>
    </location>
</feature>
<protein>
    <recommendedName>
        <fullName evidence="3">Polynucleotide 5'-hydroxyl-kinase GRC3</fullName>
    </recommendedName>
    <alternativeName>
        <fullName evidence="2">Polynucleotide 5'-hydroxyl-kinase grc3</fullName>
    </alternativeName>
</protein>
<evidence type="ECO:0000256" key="8">
    <source>
        <dbReference type="HAMAP-Rule" id="MF_03035"/>
    </source>
</evidence>
<dbReference type="AlphaFoldDB" id="A0A9P6NY29"/>
<sequence length="507" mass="54724">MAPSTSPPTRSFTLLSLHEYRFELEPTESISIRLIDGTAEIFGFELTTGQDYPFGDEARAAIFSWHGANLQVTGKASTEYIAEEAPLPAYLALHLALERIRLGAVAPKHFEPQVELPKSFQALDDFNTDDERPGPRVMIIGPISSGKSTLVKTLANWAVRSGRTKVEGPGLLLVNLCCNDGAFTLPGTFSIAPLHTSIPTTTSVHPLGSTPTTGPPVLFPPSGPLDGPPQPSPAPALFAPTLNALSFYYGHPDFGRNPGLVEVLIRRMGVSLESRVEKGAETAAWRGGCLIDTPGEFSDKNRSALVKEVVRSFGVNVIVVIGTEKLQLEISKLMSTNKTVKVVRVPKSGGASEFDLNYQRRLQSNQVRSYFYGGPALSQGQLSPFKIVVKFEDLTIYRVGEEALVPSSALPIGAIRTLKATSLIQIDPDDPRTGSLIHMVLSIPQSNWDGLDPEANEANEAAIGPVLGFVHLAGVDIRTRKYTILSPLPGRLPRKVAVAGSLEWTDC</sequence>
<dbReference type="PANTHER" id="PTHR12755:SF6">
    <property type="entry name" value="POLYRIBONUCLEOTIDE 5'-HYDROXYL-KINASE CLP1"/>
    <property type="match status" value="1"/>
</dbReference>
<evidence type="ECO:0000256" key="3">
    <source>
        <dbReference type="ARBA" id="ARBA00019824"/>
    </source>
</evidence>
<keyword evidence="6 8" id="KW-0067">ATP-binding</keyword>
<feature type="binding site" evidence="8">
    <location>
        <position position="19"/>
    </location>
    <ligand>
        <name>ATP</name>
        <dbReference type="ChEBI" id="CHEBI:30616"/>
    </ligand>
</feature>
<comment type="subunit">
    <text evidence="8">Component of a pre-mRNA cleavage factor complex. Interacts directly with PCF11.</text>
</comment>
<dbReference type="EMBL" id="MU167208">
    <property type="protein sequence ID" value="KAG0152522.1"/>
    <property type="molecule type" value="Genomic_DNA"/>
</dbReference>
<dbReference type="GO" id="GO:0005524">
    <property type="term" value="F:ATP binding"/>
    <property type="evidence" value="ECO:0007669"/>
    <property type="project" value="UniProtKB-UniRule"/>
</dbReference>
<evidence type="ECO:0000256" key="4">
    <source>
        <dbReference type="ARBA" id="ARBA00022664"/>
    </source>
</evidence>
<dbReference type="OrthoDB" id="258143at2759"/>
<keyword evidence="5 8" id="KW-0547">Nucleotide-binding</keyword>
<dbReference type="SUPFAM" id="SSF52540">
    <property type="entry name" value="P-loop containing nucleoside triphosphate hydrolases"/>
    <property type="match status" value="2"/>
</dbReference>
<dbReference type="GO" id="GO:0051731">
    <property type="term" value="F:polynucleotide 5'-hydroxyl-kinase activity"/>
    <property type="evidence" value="ECO:0007669"/>
    <property type="project" value="InterPro"/>
</dbReference>
<comment type="function">
    <text evidence="8">Required for endonucleolytic cleavage during polyadenylation-dependent pre-mRNA 3'-end formation.</text>
</comment>
<evidence type="ECO:0000259" key="11">
    <source>
        <dbReference type="Pfam" id="PF16575"/>
    </source>
</evidence>
<feature type="domain" description="Clp1 C-terminal" evidence="9">
    <location>
        <begin position="382"/>
        <end position="506"/>
    </location>
</feature>
<dbReference type="InterPro" id="IPR028606">
    <property type="entry name" value="Clp1"/>
</dbReference>
<evidence type="ECO:0000256" key="1">
    <source>
        <dbReference type="ARBA" id="ARBA00004123"/>
    </source>
</evidence>
<dbReference type="GO" id="GO:0031124">
    <property type="term" value="P:mRNA 3'-end processing"/>
    <property type="evidence" value="ECO:0007669"/>
    <property type="project" value="UniProtKB-UniRule"/>
</dbReference>
<feature type="binding site" evidence="8">
    <location>
        <begin position="144"/>
        <end position="149"/>
    </location>
    <ligand>
        <name>ATP</name>
        <dbReference type="ChEBI" id="CHEBI:30616"/>
    </ligand>
</feature>
<evidence type="ECO:0000256" key="7">
    <source>
        <dbReference type="ARBA" id="ARBA00023242"/>
    </source>
</evidence>
<dbReference type="InterPro" id="IPR010655">
    <property type="entry name" value="Clp1_C"/>
</dbReference>
<dbReference type="GO" id="GO:0006388">
    <property type="term" value="P:tRNA splicing, via endonucleolytic cleavage and ligation"/>
    <property type="evidence" value="ECO:0007669"/>
    <property type="project" value="TreeGrafter"/>
</dbReference>
<proteinExistence type="inferred from homology"/>
<dbReference type="Proteomes" id="UP000886653">
    <property type="component" value="Unassembled WGS sequence"/>
</dbReference>
<feature type="binding site" evidence="8">
    <location>
        <position position="59"/>
    </location>
    <ligand>
        <name>ATP</name>
        <dbReference type="ChEBI" id="CHEBI:30616"/>
    </ligand>
</feature>
<dbReference type="FunFam" id="2.60.120.1030:FF:000001">
    <property type="entry name" value="Protein CLP1 homolog 5"/>
    <property type="match status" value="1"/>
</dbReference>
<dbReference type="Gene3D" id="2.40.30.330">
    <property type="entry name" value="Pre-mRNA cleavage complex subunit Clp1, C-terminal domain"/>
    <property type="match status" value="1"/>
</dbReference>
<keyword evidence="13" id="KW-1185">Reference proteome</keyword>
<keyword evidence="7 8" id="KW-0539">Nucleus</keyword>
<evidence type="ECO:0000259" key="10">
    <source>
        <dbReference type="Pfam" id="PF16573"/>
    </source>
</evidence>
<dbReference type="Pfam" id="PF16573">
    <property type="entry name" value="CLP1_N"/>
    <property type="match status" value="1"/>
</dbReference>
<dbReference type="Pfam" id="PF06807">
    <property type="entry name" value="Clp1"/>
    <property type="match status" value="1"/>
</dbReference>
<evidence type="ECO:0000313" key="12">
    <source>
        <dbReference type="EMBL" id="KAG0152522.1"/>
    </source>
</evidence>
<dbReference type="HAMAP" id="MF_03035">
    <property type="entry name" value="Clp1"/>
    <property type="match status" value="1"/>
</dbReference>
<dbReference type="InterPro" id="IPR032324">
    <property type="entry name" value="Clp1_N"/>
</dbReference>
<dbReference type="InterPro" id="IPR038238">
    <property type="entry name" value="Clp1_C_sf"/>
</dbReference>
<evidence type="ECO:0000259" key="9">
    <source>
        <dbReference type="Pfam" id="PF06807"/>
    </source>
</evidence>
<comment type="subcellular location">
    <subcellularLocation>
        <location evidence="1 8">Nucleus</location>
    </subcellularLocation>
</comment>
<comment type="caution">
    <text evidence="12">The sequence shown here is derived from an EMBL/GenBank/DDBJ whole genome shotgun (WGS) entry which is preliminary data.</text>
</comment>
<keyword evidence="4 8" id="KW-0507">mRNA processing</keyword>
<comment type="similarity">
    <text evidence="8">Belongs to the Clp1 family. Clp1 subfamily.</text>
</comment>
<dbReference type="PANTHER" id="PTHR12755">
    <property type="entry name" value="CLEAVAGE/POLYADENYLATION FACTOR IA SUBUNIT CLP1P"/>
    <property type="match status" value="1"/>
</dbReference>
<dbReference type="Gene3D" id="3.40.50.300">
    <property type="entry name" value="P-loop containing nucleotide triphosphate hydrolases"/>
    <property type="match status" value="1"/>
</dbReference>
<evidence type="ECO:0000313" key="13">
    <source>
        <dbReference type="Proteomes" id="UP000886653"/>
    </source>
</evidence>
<feature type="domain" description="Clp1 N-terminal" evidence="10">
    <location>
        <begin position="14"/>
        <end position="102"/>
    </location>
</feature>
<accession>A0A9P6NY29</accession>
<reference evidence="12" key="1">
    <citation type="submission" date="2013-11" db="EMBL/GenBank/DDBJ databases">
        <title>Genome sequence of the fusiform rust pathogen reveals effectors for host alternation and coevolution with pine.</title>
        <authorList>
            <consortium name="DOE Joint Genome Institute"/>
            <person name="Smith K."/>
            <person name="Pendleton A."/>
            <person name="Kubisiak T."/>
            <person name="Anderson C."/>
            <person name="Salamov A."/>
            <person name="Aerts A."/>
            <person name="Riley R."/>
            <person name="Clum A."/>
            <person name="Lindquist E."/>
            <person name="Ence D."/>
            <person name="Campbell M."/>
            <person name="Kronenberg Z."/>
            <person name="Feau N."/>
            <person name="Dhillon B."/>
            <person name="Hamelin R."/>
            <person name="Burleigh J."/>
            <person name="Smith J."/>
            <person name="Yandell M."/>
            <person name="Nelson C."/>
            <person name="Grigoriev I."/>
            <person name="Davis J."/>
        </authorList>
    </citation>
    <scope>NUCLEOTIDE SEQUENCE</scope>
    <source>
        <strain evidence="12">G11</strain>
    </source>
</reference>
<organism evidence="12 13">
    <name type="scientific">Cronartium quercuum f. sp. fusiforme G11</name>
    <dbReference type="NCBI Taxonomy" id="708437"/>
    <lineage>
        <taxon>Eukaryota</taxon>
        <taxon>Fungi</taxon>
        <taxon>Dikarya</taxon>
        <taxon>Basidiomycota</taxon>
        <taxon>Pucciniomycotina</taxon>
        <taxon>Pucciniomycetes</taxon>
        <taxon>Pucciniales</taxon>
        <taxon>Coleosporiaceae</taxon>
        <taxon>Cronartium</taxon>
    </lineage>
</organism>
<evidence type="ECO:0000256" key="6">
    <source>
        <dbReference type="ARBA" id="ARBA00022840"/>
    </source>
</evidence>
<evidence type="ECO:0000256" key="5">
    <source>
        <dbReference type="ARBA" id="ARBA00022741"/>
    </source>
</evidence>
<dbReference type="InterPro" id="IPR045116">
    <property type="entry name" value="Clp1/Grc3"/>
</dbReference>
<gene>
    <name evidence="8" type="primary">CLP1</name>
    <name evidence="12" type="ORF">CROQUDRAFT_649945</name>
</gene>
<evidence type="ECO:0000256" key="2">
    <source>
        <dbReference type="ARBA" id="ARBA00018706"/>
    </source>
</evidence>
<dbReference type="Gene3D" id="2.60.120.1030">
    <property type="entry name" value="Clp1, DNA binding domain"/>
    <property type="match status" value="1"/>
</dbReference>
<dbReference type="GO" id="GO:0005849">
    <property type="term" value="C:mRNA cleavage factor complex"/>
    <property type="evidence" value="ECO:0007669"/>
    <property type="project" value="UniProtKB-UniRule"/>
</dbReference>
<dbReference type="InterPro" id="IPR032319">
    <property type="entry name" value="CLP1_P"/>
</dbReference>
<dbReference type="Pfam" id="PF16575">
    <property type="entry name" value="CLP1_P"/>
    <property type="match status" value="2"/>
</dbReference>